<dbReference type="RefSeq" id="XP_064703570.1">
    <property type="nucleotide sequence ID" value="XM_064849815.1"/>
</dbReference>
<comment type="caution">
    <text evidence="2">The sequence shown here is derived from an EMBL/GenBank/DDBJ whole genome shotgun (WGS) entry which is preliminary data.</text>
</comment>
<keyword evidence="1" id="KW-1133">Transmembrane helix</keyword>
<organism evidence="2 3">
    <name type="scientific">Exophiala bonariae</name>
    <dbReference type="NCBI Taxonomy" id="1690606"/>
    <lineage>
        <taxon>Eukaryota</taxon>
        <taxon>Fungi</taxon>
        <taxon>Dikarya</taxon>
        <taxon>Ascomycota</taxon>
        <taxon>Pezizomycotina</taxon>
        <taxon>Eurotiomycetes</taxon>
        <taxon>Chaetothyriomycetidae</taxon>
        <taxon>Chaetothyriales</taxon>
        <taxon>Herpotrichiellaceae</taxon>
        <taxon>Exophiala</taxon>
    </lineage>
</organism>
<reference evidence="2 3" key="1">
    <citation type="submission" date="2023-08" db="EMBL/GenBank/DDBJ databases">
        <title>Black Yeasts Isolated from many extreme environments.</title>
        <authorList>
            <person name="Coleine C."/>
            <person name="Stajich J.E."/>
            <person name="Selbmann L."/>
        </authorList>
    </citation>
    <scope>NUCLEOTIDE SEQUENCE [LARGE SCALE GENOMIC DNA]</scope>
    <source>
        <strain evidence="2 3">CCFEE 5792</strain>
    </source>
</reference>
<keyword evidence="3" id="KW-1185">Reference proteome</keyword>
<proteinExistence type="predicted"/>
<gene>
    <name evidence="2" type="ORF">LTR84_006254</name>
</gene>
<dbReference type="AlphaFoldDB" id="A0AAV9N1Z0"/>
<feature type="transmembrane region" description="Helical" evidence="1">
    <location>
        <begin position="380"/>
        <end position="403"/>
    </location>
</feature>
<name>A0AAV9N1Z0_9EURO</name>
<protein>
    <recommendedName>
        <fullName evidence="4">Peptidase A1 domain-containing protein</fullName>
    </recommendedName>
</protein>
<evidence type="ECO:0000313" key="3">
    <source>
        <dbReference type="Proteomes" id="UP001358417"/>
    </source>
</evidence>
<accession>A0AAV9N1Z0</accession>
<sequence length="486" mass="53843">MEFGSVQISTADRARIYGPNETTFNERSVLDLPPQIRSYCQSGRATTPRNGSPIYAPQETKNVSALYLDDQAFAYATNIEFFVGPVVHSPFTDRLQMIQIKGIGSLNFSMNACVVGSLDYGCQPQWHANVSELDSRKSLQMITIPTWLNETGSSDDSTGYTIIAAADGYYDGSFTFRSPYIINSNHDNATFDHILRSRPHEEVTTSIFEIFLWQQHFYEDEVMIGLINGTIEGPVEVVQYPGQYYAGIGIHCDVTSSVGYADLDPARLTYSSFALANERSSSEFVGPLTPFNQDCLGCFSRQTWVALHDVIGSLPIPRDPEYSTWRSYHSLTPKDLQLAMCKLLGESVITMMDEGGINPSYGELRSLRSATYLVAGAVSWIYVLTLLCLWACIMCAGAAWMLFFAGRRWAKTLDGLEMFKFGAQLADEVSEFKSLELKGPNNALKNVPGMVGILPGGSSRGATEDLGFIGLSENRVSQKLHYTLDR</sequence>
<evidence type="ECO:0000256" key="1">
    <source>
        <dbReference type="SAM" id="Phobius"/>
    </source>
</evidence>
<evidence type="ECO:0008006" key="4">
    <source>
        <dbReference type="Google" id="ProtNLM"/>
    </source>
</evidence>
<dbReference type="Proteomes" id="UP001358417">
    <property type="component" value="Unassembled WGS sequence"/>
</dbReference>
<dbReference type="GeneID" id="89974426"/>
<dbReference type="EMBL" id="JAVRRD010000023">
    <property type="protein sequence ID" value="KAK5048064.1"/>
    <property type="molecule type" value="Genomic_DNA"/>
</dbReference>
<evidence type="ECO:0000313" key="2">
    <source>
        <dbReference type="EMBL" id="KAK5048064.1"/>
    </source>
</evidence>
<keyword evidence="1" id="KW-0812">Transmembrane</keyword>
<keyword evidence="1" id="KW-0472">Membrane</keyword>